<evidence type="ECO:0000256" key="1">
    <source>
        <dbReference type="SAM" id="MobiDB-lite"/>
    </source>
</evidence>
<dbReference type="Proteomes" id="UP000070121">
    <property type="component" value="Unassembled WGS sequence"/>
</dbReference>
<sequence>MDSHPLHLFQFPNVPGTPSDLASASPLSPYDGRGSRRSISSRSSSYGYQPVKQFEVCFTFFLTPIHLVLFSLPACPTLNHIIIVIPSLLVGAREALWDGGVAFRIGSRESGPSSSAPHKCGLSAPRHLAFFVSFPLGIAAPLSGHVSPFVTSSLVVQASLLSASLSAFSHPSCTYGPLPTLSLFSQPTATAAPSDQLLPLRLDFDDILNILYRIGFSSTANSITPAFPVDLPDEQHQVRTQVRVALEHAFQEDGASLW</sequence>
<reference evidence="2 3" key="1">
    <citation type="submission" date="2014-02" db="EMBL/GenBank/DDBJ databases">
        <title>The genome sequence of Colletotrichum salicis CBS 607.94.</title>
        <authorList>
            <person name="Baroncelli R."/>
            <person name="Thon M.R."/>
        </authorList>
    </citation>
    <scope>NUCLEOTIDE SEQUENCE [LARGE SCALE GENOMIC DNA]</scope>
    <source>
        <strain evidence="2 3">CBS 607.94</strain>
    </source>
</reference>
<keyword evidence="3" id="KW-1185">Reference proteome</keyword>
<name>A0A135UGD1_9PEZI</name>
<proteinExistence type="predicted"/>
<dbReference type="AlphaFoldDB" id="A0A135UGD1"/>
<organism evidence="2 3">
    <name type="scientific">Colletotrichum salicis</name>
    <dbReference type="NCBI Taxonomy" id="1209931"/>
    <lineage>
        <taxon>Eukaryota</taxon>
        <taxon>Fungi</taxon>
        <taxon>Dikarya</taxon>
        <taxon>Ascomycota</taxon>
        <taxon>Pezizomycotina</taxon>
        <taxon>Sordariomycetes</taxon>
        <taxon>Hypocreomycetidae</taxon>
        <taxon>Glomerellales</taxon>
        <taxon>Glomerellaceae</taxon>
        <taxon>Colletotrichum</taxon>
        <taxon>Colletotrichum acutatum species complex</taxon>
    </lineage>
</organism>
<evidence type="ECO:0000313" key="3">
    <source>
        <dbReference type="Proteomes" id="UP000070121"/>
    </source>
</evidence>
<comment type="caution">
    <text evidence="2">The sequence shown here is derived from an EMBL/GenBank/DDBJ whole genome shotgun (WGS) entry which is preliminary data.</text>
</comment>
<feature type="region of interest" description="Disordered" evidence="1">
    <location>
        <begin position="17"/>
        <end position="44"/>
    </location>
</feature>
<gene>
    <name evidence="2" type="ORF">CSAL01_09911</name>
</gene>
<accession>A0A135UGD1</accession>
<protein>
    <submittedName>
        <fullName evidence="2">Uncharacterized protein</fullName>
    </submittedName>
</protein>
<evidence type="ECO:0000313" key="2">
    <source>
        <dbReference type="EMBL" id="KXH59459.1"/>
    </source>
</evidence>
<feature type="compositionally biased region" description="Low complexity" evidence="1">
    <location>
        <begin position="18"/>
        <end position="29"/>
    </location>
</feature>
<dbReference type="EMBL" id="JFFI01001500">
    <property type="protein sequence ID" value="KXH59459.1"/>
    <property type="molecule type" value="Genomic_DNA"/>
</dbReference>